<keyword evidence="2" id="KW-1185">Reference proteome</keyword>
<reference evidence="1" key="1">
    <citation type="submission" date="2022-09" db="EMBL/GenBank/DDBJ databases">
        <title>A Global Phylogenomic Analysis of the Shiitake Genus Lentinula.</title>
        <authorList>
            <consortium name="DOE Joint Genome Institute"/>
            <person name="Sierra-Patev S."/>
            <person name="Min B."/>
            <person name="Naranjo-Ortiz M."/>
            <person name="Looney B."/>
            <person name="Konkel Z."/>
            <person name="Slot J.C."/>
            <person name="Sakamoto Y."/>
            <person name="Steenwyk J.L."/>
            <person name="Rokas A."/>
            <person name="Carro J."/>
            <person name="Camarero S."/>
            <person name="Ferreira P."/>
            <person name="Molpeceres G."/>
            <person name="Ruiz-Duenas F.J."/>
            <person name="Serrano A."/>
            <person name="Henrissat B."/>
            <person name="Drula E."/>
            <person name="Hughes K.W."/>
            <person name="Mata J.L."/>
            <person name="Ishikawa N.K."/>
            <person name="Vargas-Isla R."/>
            <person name="Ushijima S."/>
            <person name="Smith C.A."/>
            <person name="Ahrendt S."/>
            <person name="Andreopoulos W."/>
            <person name="He G."/>
            <person name="Labutti K."/>
            <person name="Lipzen A."/>
            <person name="Ng V."/>
            <person name="Riley R."/>
            <person name="Sandor L."/>
            <person name="Barry K."/>
            <person name="Martinez A.T."/>
            <person name="Xiao Y."/>
            <person name="Gibbons J.G."/>
            <person name="Terashima K."/>
            <person name="Grigoriev I.V."/>
            <person name="Hibbett D.S."/>
        </authorList>
    </citation>
    <scope>NUCLEOTIDE SEQUENCE</scope>
    <source>
        <strain evidence="1">TMI1499</strain>
    </source>
</reference>
<dbReference type="Proteomes" id="UP001163835">
    <property type="component" value="Unassembled WGS sequence"/>
</dbReference>
<sequence length="329" mass="35835">MIIPTKELDDSEYNGKLNDDSPTETGTLRGVNLNEVEPPPEYSPPNPYHPSPDKQKKSTYPEVASRPFDDLGLKGVNSVYRHNYFESIYATYIIDPSVQDLSQFLIPGASTDDRRLGLRTGPRKGKTLKNLSLQSECGAINVGVRVLDTGIAAMATKGKRSHLPRKVLLDVRATFGPIDVRLRLASLPPPPGLQAFPESTATRLPIKLSASSKCGPVHISLPASFYGFIFFSVPLGEIVLSTQVQKNVSWDSMLNRSIQKNSGARTVFVGDSEALRGRIEGGSEPSASSKGDTRRSDGSHRADVDGPWNGDEVHLDAWCGSVLVDYVDE</sequence>
<comment type="caution">
    <text evidence="1">The sequence shown here is derived from an EMBL/GenBank/DDBJ whole genome shotgun (WGS) entry which is preliminary data.</text>
</comment>
<gene>
    <name evidence="1" type="ORF">F5876DRAFT_72343</name>
</gene>
<dbReference type="EMBL" id="MU794955">
    <property type="protein sequence ID" value="KAJ3815090.1"/>
    <property type="molecule type" value="Genomic_DNA"/>
</dbReference>
<proteinExistence type="predicted"/>
<accession>A0ACC1UDR1</accession>
<evidence type="ECO:0000313" key="1">
    <source>
        <dbReference type="EMBL" id="KAJ3815090.1"/>
    </source>
</evidence>
<evidence type="ECO:0000313" key="2">
    <source>
        <dbReference type="Proteomes" id="UP001163835"/>
    </source>
</evidence>
<protein>
    <submittedName>
        <fullName evidence="1">Uncharacterized protein</fullName>
    </submittedName>
</protein>
<name>A0ACC1UDR1_9AGAR</name>
<organism evidence="1 2">
    <name type="scientific">Lentinula aff. lateritia</name>
    <dbReference type="NCBI Taxonomy" id="2804960"/>
    <lineage>
        <taxon>Eukaryota</taxon>
        <taxon>Fungi</taxon>
        <taxon>Dikarya</taxon>
        <taxon>Basidiomycota</taxon>
        <taxon>Agaricomycotina</taxon>
        <taxon>Agaricomycetes</taxon>
        <taxon>Agaricomycetidae</taxon>
        <taxon>Agaricales</taxon>
        <taxon>Marasmiineae</taxon>
        <taxon>Omphalotaceae</taxon>
        <taxon>Lentinula</taxon>
    </lineage>
</organism>